<feature type="compositionally biased region" description="Basic and acidic residues" evidence="1">
    <location>
        <begin position="155"/>
        <end position="170"/>
    </location>
</feature>
<accession>A0A5N5QA98</accession>
<dbReference type="Proteomes" id="UP000383932">
    <property type="component" value="Unassembled WGS sequence"/>
</dbReference>
<dbReference type="AlphaFoldDB" id="A0A5N5QA98"/>
<feature type="region of interest" description="Disordered" evidence="1">
    <location>
        <begin position="148"/>
        <end position="179"/>
    </location>
</feature>
<comment type="caution">
    <text evidence="2">The sequence shown here is derived from an EMBL/GenBank/DDBJ whole genome shotgun (WGS) entry which is preliminary data.</text>
</comment>
<name>A0A5N5QA98_9AGAM</name>
<keyword evidence="3" id="KW-1185">Reference proteome</keyword>
<evidence type="ECO:0000256" key="1">
    <source>
        <dbReference type="SAM" id="MobiDB-lite"/>
    </source>
</evidence>
<dbReference type="EMBL" id="SSOP01000458">
    <property type="protein sequence ID" value="KAB5588423.1"/>
    <property type="molecule type" value="Genomic_DNA"/>
</dbReference>
<reference evidence="2 3" key="1">
    <citation type="journal article" date="2019" name="Fungal Biol. Biotechnol.">
        <title>Draft genome sequence of fastidious pathogen Ceratobasidium theobromae, which causes vascular-streak dieback in Theobroma cacao.</title>
        <authorList>
            <person name="Ali S.S."/>
            <person name="Asman A."/>
            <person name="Shao J."/>
            <person name="Firmansyah A.P."/>
            <person name="Susilo A.W."/>
            <person name="Rosmana A."/>
            <person name="McMahon P."/>
            <person name="Junaid M."/>
            <person name="Guest D."/>
            <person name="Kheng T.Y."/>
            <person name="Meinhardt L.W."/>
            <person name="Bailey B.A."/>
        </authorList>
    </citation>
    <scope>NUCLEOTIDE SEQUENCE [LARGE SCALE GENOMIC DNA]</scope>
    <source>
        <strain evidence="2 3">CT2</strain>
    </source>
</reference>
<organism evidence="2 3">
    <name type="scientific">Ceratobasidium theobromae</name>
    <dbReference type="NCBI Taxonomy" id="1582974"/>
    <lineage>
        <taxon>Eukaryota</taxon>
        <taxon>Fungi</taxon>
        <taxon>Dikarya</taxon>
        <taxon>Basidiomycota</taxon>
        <taxon>Agaricomycotina</taxon>
        <taxon>Agaricomycetes</taxon>
        <taxon>Cantharellales</taxon>
        <taxon>Ceratobasidiaceae</taxon>
        <taxon>Ceratobasidium</taxon>
    </lineage>
</organism>
<sequence length="179" mass="19323">MFSPQNATIPSGIPDDFERDFWSSSLYQAPMPENSHFLLADTEARHTISDSGLVAPTFIHSIQSSPLGEREPSSLHETSEQVRMTVATSNPAARTLGPRSAIARINSTSTNEASGARWIDENQYSVGGAAEPPLGDFHGVSSLNYEGAGTCLSGKVKETTTEEDRVREQDVASVPTRRS</sequence>
<protein>
    <submittedName>
        <fullName evidence="2">Uncharacterized protein</fullName>
    </submittedName>
</protein>
<proteinExistence type="predicted"/>
<evidence type="ECO:0000313" key="2">
    <source>
        <dbReference type="EMBL" id="KAB5588423.1"/>
    </source>
</evidence>
<evidence type="ECO:0000313" key="3">
    <source>
        <dbReference type="Proteomes" id="UP000383932"/>
    </source>
</evidence>
<gene>
    <name evidence="2" type="ORF">CTheo_8136</name>
</gene>